<dbReference type="PROSITE" id="PS50005">
    <property type="entry name" value="TPR"/>
    <property type="match status" value="1"/>
</dbReference>
<dbReference type="Proteomes" id="UP000193218">
    <property type="component" value="Unassembled WGS sequence"/>
</dbReference>
<dbReference type="Pfam" id="PF10516">
    <property type="entry name" value="SHNi-TPR"/>
    <property type="match status" value="1"/>
</dbReference>
<dbReference type="OrthoDB" id="5587616at2759"/>
<dbReference type="InParanoid" id="A0A1Y1U8Q1"/>
<feature type="region of interest" description="Disordered" evidence="8">
    <location>
        <begin position="364"/>
        <end position="445"/>
    </location>
</feature>
<keyword evidence="4 6" id="KW-0802">TPR repeat</keyword>
<dbReference type="InterPro" id="IPR011990">
    <property type="entry name" value="TPR-like_helical_dom_sf"/>
</dbReference>
<reference evidence="10 11" key="1">
    <citation type="submission" date="2017-03" db="EMBL/GenBank/DDBJ databases">
        <title>Widespread Adenine N6-methylation of Active Genes in Fungi.</title>
        <authorList>
            <consortium name="DOE Joint Genome Institute"/>
            <person name="Mondo S.J."/>
            <person name="Dannebaum R.O."/>
            <person name="Kuo R.C."/>
            <person name="Louie K.B."/>
            <person name="Bewick A.J."/>
            <person name="Labutti K."/>
            <person name="Haridas S."/>
            <person name="Kuo A."/>
            <person name="Salamov A."/>
            <person name="Ahrendt S.R."/>
            <person name="Lau R."/>
            <person name="Bowen B.P."/>
            <person name="Lipzen A."/>
            <person name="Sullivan W."/>
            <person name="Andreopoulos W.B."/>
            <person name="Clum A."/>
            <person name="Lindquist E."/>
            <person name="Daum C."/>
            <person name="Northen T.R."/>
            <person name="Ramamoorthy G."/>
            <person name="Schmitz R.J."/>
            <person name="Gryganskyi A."/>
            <person name="Culley D."/>
            <person name="Magnuson J."/>
            <person name="James T.Y."/>
            <person name="O'Malley M.A."/>
            <person name="Stajich J.E."/>
            <person name="Spatafora J.W."/>
            <person name="Visel A."/>
            <person name="Grigoriev I.V."/>
        </authorList>
    </citation>
    <scope>NUCLEOTIDE SEQUENCE [LARGE SCALE GENOMIC DNA]</scope>
    <source>
        <strain evidence="10 11">NRRL Y-17943</strain>
    </source>
</reference>
<evidence type="ECO:0000256" key="7">
    <source>
        <dbReference type="SAM" id="Coils"/>
    </source>
</evidence>
<keyword evidence="5" id="KW-0539">Nucleus</keyword>
<evidence type="ECO:0000256" key="4">
    <source>
        <dbReference type="ARBA" id="ARBA00022803"/>
    </source>
</evidence>
<feature type="compositionally biased region" description="Acidic residues" evidence="8">
    <location>
        <begin position="168"/>
        <end position="177"/>
    </location>
</feature>
<evidence type="ECO:0000259" key="9">
    <source>
        <dbReference type="Pfam" id="PF10516"/>
    </source>
</evidence>
<evidence type="ECO:0000256" key="3">
    <source>
        <dbReference type="ARBA" id="ARBA00022737"/>
    </source>
</evidence>
<dbReference type="PANTHER" id="PTHR15081">
    <property type="entry name" value="NUCLEAR AUTOANTIGENIC SPERM PROTEIN NASP -RELATED"/>
    <property type="match status" value="1"/>
</dbReference>
<dbReference type="STRING" id="4999.A0A1Y1U8Q1"/>
<dbReference type="InterPro" id="IPR051730">
    <property type="entry name" value="NASP-like"/>
</dbReference>
<feature type="domain" description="Tetratricopeptide SHNi-TPR" evidence="9">
    <location>
        <begin position="214"/>
        <end position="250"/>
    </location>
</feature>
<dbReference type="SUPFAM" id="SSF48452">
    <property type="entry name" value="TPR-like"/>
    <property type="match status" value="1"/>
</dbReference>
<dbReference type="InterPro" id="IPR019734">
    <property type="entry name" value="TPR_rpt"/>
</dbReference>
<evidence type="ECO:0000256" key="8">
    <source>
        <dbReference type="SAM" id="MobiDB-lite"/>
    </source>
</evidence>
<keyword evidence="11" id="KW-1185">Reference proteome</keyword>
<evidence type="ECO:0000256" key="5">
    <source>
        <dbReference type="ARBA" id="ARBA00023242"/>
    </source>
</evidence>
<evidence type="ECO:0000313" key="11">
    <source>
        <dbReference type="Proteomes" id="UP000193218"/>
    </source>
</evidence>
<dbReference type="InterPro" id="IPR019544">
    <property type="entry name" value="Tetratricopeptide_SHNi-TPR_dom"/>
</dbReference>
<dbReference type="GO" id="GO:0006335">
    <property type="term" value="P:DNA replication-dependent chromatin assembly"/>
    <property type="evidence" value="ECO:0007669"/>
    <property type="project" value="TreeGrafter"/>
</dbReference>
<evidence type="ECO:0000313" key="10">
    <source>
        <dbReference type="EMBL" id="ORX33867.1"/>
    </source>
</evidence>
<feature type="compositionally biased region" description="Basic and acidic residues" evidence="8">
    <location>
        <begin position="102"/>
        <end position="112"/>
    </location>
</feature>
<dbReference type="Gene3D" id="1.25.40.10">
    <property type="entry name" value="Tetratricopeptide repeat domain"/>
    <property type="match status" value="1"/>
</dbReference>
<evidence type="ECO:0000256" key="6">
    <source>
        <dbReference type="PROSITE-ProRule" id="PRU00339"/>
    </source>
</evidence>
<proteinExistence type="inferred from homology"/>
<dbReference type="AlphaFoldDB" id="A0A1Y1U8Q1"/>
<feature type="repeat" description="TPR" evidence="6">
    <location>
        <begin position="214"/>
        <end position="247"/>
    </location>
</feature>
<dbReference type="GO" id="GO:0005654">
    <property type="term" value="C:nucleoplasm"/>
    <property type="evidence" value="ECO:0007669"/>
    <property type="project" value="TreeGrafter"/>
</dbReference>
<dbReference type="PANTHER" id="PTHR15081:SF1">
    <property type="entry name" value="NUCLEAR AUTOANTIGENIC SPERM PROTEIN"/>
    <property type="match status" value="1"/>
</dbReference>
<dbReference type="GO" id="GO:0042393">
    <property type="term" value="F:histone binding"/>
    <property type="evidence" value="ECO:0007669"/>
    <property type="project" value="TreeGrafter"/>
</dbReference>
<keyword evidence="7" id="KW-0175">Coiled coil</keyword>
<feature type="compositionally biased region" description="Polar residues" evidence="8">
    <location>
        <begin position="1"/>
        <end position="16"/>
    </location>
</feature>
<accession>A0A1Y1U8Q1</accession>
<comment type="subcellular location">
    <subcellularLocation>
        <location evidence="1">Nucleus</location>
    </subcellularLocation>
</comment>
<sequence>MADTTQPNEADTTHGSTEVPAADTADLQSQAEKLIAEGKKAIALKQWEEGVAKYADALDLRRQLVGEFDPSMAPLLLSYGKALYELAFSQAGVMGKEEVEKQAGGETIRAEEGGSGNFVFSADPVSDDDEVEGDGQGNGVEESGPSATRPTEVESEGDAEVGINGAGEEAEEVDEPEDDYNAAWEVLDVARTIYSKMVQGREGSDAREDRLNLAECYLALGDVSCETENFTQAVQDYTSALEIKSALLPSSARSLASVHYQLATVLEFTPNRRADALKHVESAVTGFKARLAELASDSEQSDEVKKLSEKEKEKEVEDVKALIGDLEVKIEELKAAPPAEDLVSESINHLLGSDALGSALGSMLNGSSSGSGGPSGSSVGDAPVNDLTSMVKRKPKKAPVPANGSMNKVEAEAEGVSENGTIAGVKRSAESDAQNGDADKKVKLE</sequence>
<comment type="caution">
    <text evidence="10">The sequence shown here is derived from an EMBL/GenBank/DDBJ whole genome shotgun (WGS) entry which is preliminary data.</text>
</comment>
<gene>
    <name evidence="10" type="ORF">BD324DRAFT_206499</name>
</gene>
<dbReference type="RefSeq" id="XP_021868166.1">
    <property type="nucleotide sequence ID" value="XM_022012180.1"/>
</dbReference>
<evidence type="ECO:0000256" key="1">
    <source>
        <dbReference type="ARBA" id="ARBA00004123"/>
    </source>
</evidence>
<protein>
    <recommendedName>
        <fullName evidence="9">Tetratricopeptide SHNi-TPR domain-containing protein</fullName>
    </recommendedName>
</protein>
<evidence type="ECO:0000256" key="2">
    <source>
        <dbReference type="ARBA" id="ARBA00008402"/>
    </source>
</evidence>
<dbReference type="FunCoup" id="A0A1Y1U8Q1">
    <property type="interactions" value="29"/>
</dbReference>
<comment type="similarity">
    <text evidence="2">Belongs to the NASP family.</text>
</comment>
<feature type="coiled-coil region" evidence="7">
    <location>
        <begin position="309"/>
        <end position="336"/>
    </location>
</feature>
<feature type="region of interest" description="Disordered" evidence="8">
    <location>
        <begin position="102"/>
        <end position="177"/>
    </location>
</feature>
<dbReference type="EMBL" id="NBSH01000017">
    <property type="protein sequence ID" value="ORX33867.1"/>
    <property type="molecule type" value="Genomic_DNA"/>
</dbReference>
<dbReference type="GeneID" id="33553988"/>
<dbReference type="GO" id="GO:0034080">
    <property type="term" value="P:CENP-A containing chromatin assembly"/>
    <property type="evidence" value="ECO:0007669"/>
    <property type="project" value="TreeGrafter"/>
</dbReference>
<organism evidence="10 11">
    <name type="scientific">Kockovaella imperatae</name>
    <dbReference type="NCBI Taxonomy" id="4999"/>
    <lineage>
        <taxon>Eukaryota</taxon>
        <taxon>Fungi</taxon>
        <taxon>Dikarya</taxon>
        <taxon>Basidiomycota</taxon>
        <taxon>Agaricomycotina</taxon>
        <taxon>Tremellomycetes</taxon>
        <taxon>Tremellales</taxon>
        <taxon>Cuniculitremaceae</taxon>
        <taxon>Kockovaella</taxon>
    </lineage>
</organism>
<feature type="region of interest" description="Disordered" evidence="8">
    <location>
        <begin position="1"/>
        <end position="24"/>
    </location>
</feature>
<keyword evidence="3" id="KW-0677">Repeat</keyword>
<name>A0A1Y1U8Q1_9TREE</name>